<protein>
    <recommendedName>
        <fullName evidence="4">DUF4386 domain-containing protein</fullName>
    </recommendedName>
</protein>
<evidence type="ECO:0000313" key="3">
    <source>
        <dbReference type="Proteomes" id="UP001600943"/>
    </source>
</evidence>
<dbReference type="EMBL" id="BAABYW010000002">
    <property type="protein sequence ID" value="GAA6411226.1"/>
    <property type="molecule type" value="Genomic_DNA"/>
</dbReference>
<feature type="transmembrane region" description="Helical" evidence="1">
    <location>
        <begin position="81"/>
        <end position="99"/>
    </location>
</feature>
<sequence length="233" mass="26092">MTEDQKKIKRYVNAVERKLKVPLKMKVRINADLGTDIHARMEAGQSVDDILEEIGSPKEVADRFNGELGVGTQTEASLMRFLFLFLAILVSVYTAYELVTDMYINEFMDAYLRSPVTIIGGADGPTSVFVAYNSVPKLGNWMISGGFALGCIDVYLYMKRKGRGKTGLVLPLIASVLGIIGAGTWIMGFGDNFQYWEMTWEYNFPAFLMLIELALPLGILILRIKQLKNKDVK</sequence>
<dbReference type="Proteomes" id="UP001600943">
    <property type="component" value="Unassembled WGS sequence"/>
</dbReference>
<keyword evidence="3" id="KW-1185">Reference proteome</keyword>
<evidence type="ECO:0000313" key="2">
    <source>
        <dbReference type="EMBL" id="GAA6411226.1"/>
    </source>
</evidence>
<feature type="transmembrane region" description="Helical" evidence="1">
    <location>
        <begin position="202"/>
        <end position="224"/>
    </location>
</feature>
<evidence type="ECO:0000256" key="1">
    <source>
        <dbReference type="SAM" id="Phobius"/>
    </source>
</evidence>
<evidence type="ECO:0008006" key="4">
    <source>
        <dbReference type="Google" id="ProtNLM"/>
    </source>
</evidence>
<comment type="caution">
    <text evidence="2">The sequence shown here is derived from an EMBL/GenBank/DDBJ whole genome shotgun (WGS) entry which is preliminary data.</text>
</comment>
<feature type="transmembrane region" description="Helical" evidence="1">
    <location>
        <begin position="138"/>
        <end position="156"/>
    </location>
</feature>
<keyword evidence="1" id="KW-1133">Transmembrane helix</keyword>
<proteinExistence type="predicted"/>
<dbReference type="RefSeq" id="WP_390409891.1">
    <property type="nucleotide sequence ID" value="NZ_BAABYW010000002.1"/>
</dbReference>
<gene>
    <name evidence="2" type="ORF">K040078D81_53430</name>
</gene>
<reference evidence="2 3" key="1">
    <citation type="submission" date="2024-04" db="EMBL/GenBank/DDBJ databases">
        <title>Defined microbial consortia suppress multidrug-resistant proinflammatory Enterobacteriaceae via ecological control.</title>
        <authorList>
            <person name="Furuichi M."/>
            <person name="Kawaguchi T."/>
            <person name="Pust M."/>
            <person name="Yasuma K."/>
            <person name="Plichta D."/>
            <person name="Hasegawa N."/>
            <person name="Ohya T."/>
            <person name="Bhattarai S."/>
            <person name="Sasajima S."/>
            <person name="Aoto Y."/>
            <person name="Tuganbaev T."/>
            <person name="Yaginuma M."/>
            <person name="Ueda M."/>
            <person name="Okahashi N."/>
            <person name="Amafuji K."/>
            <person name="Kiridooshi Y."/>
            <person name="Sugita K."/>
            <person name="Strazar M."/>
            <person name="Skelly A."/>
            <person name="Suda W."/>
            <person name="Hattori M."/>
            <person name="Nakamoto N."/>
            <person name="Caballero S."/>
            <person name="Norman J."/>
            <person name="Olle B."/>
            <person name="Tanoue T."/>
            <person name="Arita M."/>
            <person name="Bucci V."/>
            <person name="Atarashi K."/>
            <person name="Xavier R."/>
            <person name="Honda K."/>
        </authorList>
    </citation>
    <scope>NUCLEOTIDE SEQUENCE [LARGE SCALE GENOMIC DNA]</scope>
    <source>
        <strain evidence="3">k04-0078-D8-1</strain>
    </source>
</reference>
<organism evidence="2 3">
    <name type="scientific">Blautia hominis</name>
    <dbReference type="NCBI Taxonomy" id="2025493"/>
    <lineage>
        <taxon>Bacteria</taxon>
        <taxon>Bacillati</taxon>
        <taxon>Bacillota</taxon>
        <taxon>Clostridia</taxon>
        <taxon>Lachnospirales</taxon>
        <taxon>Lachnospiraceae</taxon>
        <taxon>Blautia</taxon>
    </lineage>
</organism>
<name>A0ABQ0BIF2_9FIRM</name>
<accession>A0ABQ0BIF2</accession>
<feature type="transmembrane region" description="Helical" evidence="1">
    <location>
        <begin position="168"/>
        <end position="190"/>
    </location>
</feature>
<keyword evidence="1" id="KW-0812">Transmembrane</keyword>
<keyword evidence="1" id="KW-0472">Membrane</keyword>